<organism evidence="14 15">
    <name type="scientific">Acetomicrobium thermoterrenum DSM 13490</name>
    <dbReference type="NCBI Taxonomy" id="1120987"/>
    <lineage>
        <taxon>Bacteria</taxon>
        <taxon>Thermotogati</taxon>
        <taxon>Synergistota</taxon>
        <taxon>Synergistia</taxon>
        <taxon>Synergistales</taxon>
        <taxon>Acetomicrobiaceae</taxon>
        <taxon>Acetomicrobium</taxon>
    </lineage>
</organism>
<protein>
    <submittedName>
        <fullName evidence="14">CRISPR-associated helicase, Cas3 family</fullName>
    </submittedName>
</protein>
<dbReference type="CDD" id="cd09641">
    <property type="entry name" value="Cas3''_I"/>
    <property type="match status" value="1"/>
</dbReference>
<gene>
    <name evidence="14" type="ORF">SAMN03080603_00855</name>
</gene>
<accession>A0A1H3F3M0</accession>
<dbReference type="PANTHER" id="PTHR47959">
    <property type="entry name" value="ATP-DEPENDENT RNA HELICASE RHLE-RELATED"/>
    <property type="match status" value="1"/>
</dbReference>
<keyword evidence="7" id="KW-0347">Helicase</keyword>
<dbReference type="GO" id="GO:0005829">
    <property type="term" value="C:cytosol"/>
    <property type="evidence" value="ECO:0007669"/>
    <property type="project" value="TreeGrafter"/>
</dbReference>
<keyword evidence="5" id="KW-0547">Nucleotide-binding</keyword>
<feature type="domain" description="Helicase ATP-binding" evidence="11">
    <location>
        <begin position="256"/>
        <end position="447"/>
    </location>
</feature>
<evidence type="ECO:0000256" key="2">
    <source>
        <dbReference type="ARBA" id="ARBA00009046"/>
    </source>
</evidence>
<dbReference type="NCBIfam" id="TIGR01596">
    <property type="entry name" value="cas3_HD"/>
    <property type="match status" value="1"/>
</dbReference>
<dbReference type="InterPro" id="IPR011545">
    <property type="entry name" value="DEAD/DEAH_box_helicase_dom"/>
</dbReference>
<dbReference type="PROSITE" id="PS51194">
    <property type="entry name" value="HELICASE_CTER"/>
    <property type="match status" value="1"/>
</dbReference>
<keyword evidence="9" id="KW-0051">Antiviral defense</keyword>
<keyword evidence="3" id="KW-0540">Nuclease</keyword>
<dbReference type="PANTHER" id="PTHR47959:SF16">
    <property type="entry name" value="CRISPR-ASSOCIATED NUCLEASE_HELICASE CAS3-RELATED"/>
    <property type="match status" value="1"/>
</dbReference>
<dbReference type="GO" id="GO:0016787">
    <property type="term" value="F:hydrolase activity"/>
    <property type="evidence" value="ECO:0007669"/>
    <property type="project" value="UniProtKB-KW"/>
</dbReference>
<evidence type="ECO:0000259" key="13">
    <source>
        <dbReference type="PROSITE" id="PS51643"/>
    </source>
</evidence>
<dbReference type="SMART" id="SM00487">
    <property type="entry name" value="DEXDc"/>
    <property type="match status" value="1"/>
</dbReference>
<name>A0A1H3F3M0_9BACT</name>
<evidence type="ECO:0000256" key="6">
    <source>
        <dbReference type="ARBA" id="ARBA00022801"/>
    </source>
</evidence>
<feature type="domain" description="HD Cas3-type" evidence="13">
    <location>
        <begin position="35"/>
        <end position="231"/>
    </location>
</feature>
<evidence type="ECO:0000313" key="15">
    <source>
        <dbReference type="Proteomes" id="UP000199266"/>
    </source>
</evidence>
<dbReference type="InterPro" id="IPR014001">
    <property type="entry name" value="Helicase_ATP-bd"/>
</dbReference>
<dbReference type="PROSITE" id="PS51192">
    <property type="entry name" value="HELICASE_ATP_BIND_1"/>
    <property type="match status" value="1"/>
</dbReference>
<evidence type="ECO:0000256" key="9">
    <source>
        <dbReference type="ARBA" id="ARBA00023118"/>
    </source>
</evidence>
<dbReference type="EMBL" id="FNPD01000004">
    <property type="protein sequence ID" value="SDX84784.1"/>
    <property type="molecule type" value="Genomic_DNA"/>
</dbReference>
<dbReference type="RefSeq" id="WP_091460850.1">
    <property type="nucleotide sequence ID" value="NZ_FNPD01000004.1"/>
</dbReference>
<dbReference type="InterPro" id="IPR001650">
    <property type="entry name" value="Helicase_C-like"/>
</dbReference>
<dbReference type="InterPro" id="IPR050079">
    <property type="entry name" value="DEAD_box_RNA_helicase"/>
</dbReference>
<evidence type="ECO:0000256" key="7">
    <source>
        <dbReference type="ARBA" id="ARBA00022806"/>
    </source>
</evidence>
<dbReference type="GO" id="GO:0005524">
    <property type="term" value="F:ATP binding"/>
    <property type="evidence" value="ECO:0007669"/>
    <property type="project" value="UniProtKB-KW"/>
</dbReference>
<reference evidence="15" key="1">
    <citation type="submission" date="2016-10" db="EMBL/GenBank/DDBJ databases">
        <authorList>
            <person name="Varghese N."/>
            <person name="Submissions S."/>
        </authorList>
    </citation>
    <scope>NUCLEOTIDE SEQUENCE [LARGE SCALE GENOMIC DNA]</scope>
    <source>
        <strain evidence="15">DSM 13490</strain>
    </source>
</reference>
<dbReference type="InterPro" id="IPR006483">
    <property type="entry name" value="CRISPR-assoc_Cas3_HD"/>
</dbReference>
<evidence type="ECO:0000313" key="14">
    <source>
        <dbReference type="EMBL" id="SDX84784.1"/>
    </source>
</evidence>
<dbReference type="InterPro" id="IPR006474">
    <property type="entry name" value="Helicase_Cas3_CRISPR-ass_core"/>
</dbReference>
<dbReference type="GO" id="GO:0003724">
    <property type="term" value="F:RNA helicase activity"/>
    <property type="evidence" value="ECO:0007669"/>
    <property type="project" value="TreeGrafter"/>
</dbReference>
<comment type="similarity">
    <text evidence="10">Belongs to the DEAD box helicase family.</text>
</comment>
<feature type="domain" description="Helicase C-terminal" evidence="12">
    <location>
        <begin position="476"/>
        <end position="635"/>
    </location>
</feature>
<keyword evidence="4" id="KW-0479">Metal-binding</keyword>
<evidence type="ECO:0000256" key="1">
    <source>
        <dbReference type="ARBA" id="ARBA00006847"/>
    </source>
</evidence>
<evidence type="ECO:0000259" key="12">
    <source>
        <dbReference type="PROSITE" id="PS51194"/>
    </source>
</evidence>
<evidence type="ECO:0000256" key="4">
    <source>
        <dbReference type="ARBA" id="ARBA00022723"/>
    </source>
</evidence>
<keyword evidence="6" id="KW-0378">Hydrolase</keyword>
<dbReference type="SMART" id="SM00490">
    <property type="entry name" value="HELICc"/>
    <property type="match status" value="1"/>
</dbReference>
<evidence type="ECO:0000256" key="10">
    <source>
        <dbReference type="ARBA" id="ARBA00038437"/>
    </source>
</evidence>
<dbReference type="Proteomes" id="UP000199266">
    <property type="component" value="Unassembled WGS sequence"/>
</dbReference>
<dbReference type="Pfam" id="PF00270">
    <property type="entry name" value="DEAD"/>
    <property type="match status" value="1"/>
</dbReference>
<dbReference type="SUPFAM" id="SSF52540">
    <property type="entry name" value="P-loop containing nucleoside triphosphate hydrolases"/>
    <property type="match status" value="1"/>
</dbReference>
<keyword evidence="15" id="KW-1185">Reference proteome</keyword>
<comment type="similarity">
    <text evidence="1">In the N-terminal section; belongs to the CRISPR-associated nuclease Cas3-HD family.</text>
</comment>
<evidence type="ECO:0000256" key="8">
    <source>
        <dbReference type="ARBA" id="ARBA00022840"/>
    </source>
</evidence>
<evidence type="ECO:0000256" key="3">
    <source>
        <dbReference type="ARBA" id="ARBA00022722"/>
    </source>
</evidence>
<dbReference type="PROSITE" id="PS51643">
    <property type="entry name" value="HD_CAS3"/>
    <property type="match status" value="1"/>
</dbReference>
<keyword evidence="8" id="KW-0067">ATP-binding</keyword>
<dbReference type="Pfam" id="PF22590">
    <property type="entry name" value="Cas3-like_C_2"/>
    <property type="match status" value="1"/>
</dbReference>
<proteinExistence type="inferred from homology"/>
<dbReference type="GO" id="GO:0003676">
    <property type="term" value="F:nucleic acid binding"/>
    <property type="evidence" value="ECO:0007669"/>
    <property type="project" value="InterPro"/>
</dbReference>
<comment type="similarity">
    <text evidence="2">In the central section; belongs to the CRISPR-associated helicase Cas3 family.</text>
</comment>
<sequence>MPSSEPLAKSEVSEITLKQHLKEVYHYVNTVIEAYTSVWHTVLDRDCVDQLANALKIAALSHDLGKAAKGFQRALSDRKYRWEFRHEVLSTALLLASFDQARSHLGNPSKEVICLAASAVLTHHREIQDQQLNSDAGLASLPTPKVMCEIDKKFKEKAHELEDAWDCLDQFWKSHSEFNFLKFPDNHDFLTPPKDFLKQIQEQIQDLHPFYDSRVLVLILMRGWLMAADHAVSAGVKDFKVFLPTISLSPLRPFQRYLGTYKGDMFLEAPTGSGKTNAALLWALNNRIKGERIFYILPYQASIEAMADTLENIFGRENVGVLHSRALDYAFREHFEQSESYQESESYAKKDTALNRLAHKPIKITTPFQLLKWFFGITRFEIGISEMTGGIFIFDEIHAYDTHVTALIVEMVKILKKMGARLLFMSATFPSFLKELLREAVGYEISSTSLETCNQDDWTKKFLTLARHRIRLHDTSLENLLGEIAKSVKDGKRVLVVANRVAQAQDIYCKLKEDLKGYDIRLLHSRFIRRDRVEKEQDIIKALKFENSEEVQVLVATQVVEVSLDISFDVIYTEIAPVDDLLQRFGRVNRYGHNPDGAEVHIATEFDQKRLSNVYDEEILIGTLKNAPHDGTHLTVGITTEWVSKVYENGWPNKGQKRYEEASVAFQHVIQALRPFQELQEGKEEFHGLFQSVEVLPRCLYDEYKEALIQKQYLLANELLVPINLGSYHMLKAQDRIIMTKDGVVIIDATYDCNLGLLLEKSEDNAYII</sequence>
<dbReference type="InterPro" id="IPR027417">
    <property type="entry name" value="P-loop_NTPase"/>
</dbReference>
<dbReference type="Pfam" id="PF18019">
    <property type="entry name" value="Cas3_HD"/>
    <property type="match status" value="1"/>
</dbReference>
<dbReference type="InterPro" id="IPR054712">
    <property type="entry name" value="Cas3-like_dom"/>
</dbReference>
<dbReference type="InterPro" id="IPR038257">
    <property type="entry name" value="CRISPR-assoc_Cas3_HD_sf"/>
</dbReference>
<dbReference type="NCBIfam" id="TIGR01587">
    <property type="entry name" value="cas3_core"/>
    <property type="match status" value="1"/>
</dbReference>
<evidence type="ECO:0000256" key="5">
    <source>
        <dbReference type="ARBA" id="ARBA00022741"/>
    </source>
</evidence>
<dbReference type="GO" id="GO:0046872">
    <property type="term" value="F:metal ion binding"/>
    <property type="evidence" value="ECO:0007669"/>
    <property type="project" value="UniProtKB-KW"/>
</dbReference>
<dbReference type="AlphaFoldDB" id="A0A1H3F3M0"/>
<evidence type="ECO:0000259" key="11">
    <source>
        <dbReference type="PROSITE" id="PS51192"/>
    </source>
</evidence>
<dbReference type="GO" id="GO:0004518">
    <property type="term" value="F:nuclease activity"/>
    <property type="evidence" value="ECO:0007669"/>
    <property type="project" value="UniProtKB-KW"/>
</dbReference>
<dbReference type="Gene3D" id="3.40.50.300">
    <property type="entry name" value="P-loop containing nucleotide triphosphate hydrolases"/>
    <property type="match status" value="2"/>
</dbReference>
<dbReference type="Gene3D" id="1.10.3210.30">
    <property type="match status" value="1"/>
</dbReference>
<dbReference type="GO" id="GO:0051607">
    <property type="term" value="P:defense response to virus"/>
    <property type="evidence" value="ECO:0007669"/>
    <property type="project" value="UniProtKB-KW"/>
</dbReference>